<dbReference type="OrthoDB" id="10260017at2759"/>
<dbReference type="Proteomes" id="UP000053958">
    <property type="component" value="Unassembled WGS sequence"/>
</dbReference>
<dbReference type="Pfam" id="PF00797">
    <property type="entry name" value="Acetyltransf_2"/>
    <property type="match status" value="1"/>
</dbReference>
<dbReference type="PRINTS" id="PR01543">
    <property type="entry name" value="ANATRNSFRASE"/>
</dbReference>
<comment type="caution">
    <text evidence="3">The sequence shown here is derived from an EMBL/GenBank/DDBJ whole genome shotgun (WGS) entry which is preliminary data.</text>
</comment>
<evidence type="ECO:0000256" key="1">
    <source>
        <dbReference type="ARBA" id="ARBA00006547"/>
    </source>
</evidence>
<dbReference type="RefSeq" id="XP_013328314.1">
    <property type="nucleotide sequence ID" value="XM_013472860.1"/>
</dbReference>
<dbReference type="GO" id="GO:0004060">
    <property type="term" value="F:arylamine N-acetyltransferase activity"/>
    <property type="evidence" value="ECO:0007669"/>
    <property type="project" value="UniProtKB-EC"/>
</dbReference>
<sequence>MTYTYTRDQLGQYLQRIRYCEDAGDNAAARLAHLEQSIHKDPLAALAELQRRHIATIPFGNSALHYSQHRSISLDPGVLFRKLVTSARDGYCMENSGLFYIVLRSLGFTVYATGGRVSRAIKNGVDDGGYGGLGHMVLIVTIGQVKYMVDVGFGPECPTRPLPLEEDKPVAYIAPAEMRLIKDSIPEFTDKSQKVWIYQTRHTPSSDWRPAYCFSEIEFLPQDFGVMNFYTSQSRTSWFTQKVVCVRIILDANEEKIEGQLILAGNQVKRRIRGESEVLQTLKTENDRVNALATWFGLHFQEEEVQGIQGLVSQISS</sequence>
<evidence type="ECO:0000313" key="4">
    <source>
        <dbReference type="Proteomes" id="UP000053958"/>
    </source>
</evidence>
<proteinExistence type="inferred from homology"/>
<dbReference type="AlphaFoldDB" id="A0A0F4YTV7"/>
<keyword evidence="4" id="KW-1185">Reference proteome</keyword>
<gene>
    <name evidence="3" type="ORF">T310_4223</name>
</gene>
<dbReference type="Gene3D" id="3.30.2140.20">
    <property type="match status" value="1"/>
</dbReference>
<reference evidence="3 4" key="1">
    <citation type="submission" date="2015-04" db="EMBL/GenBank/DDBJ databases">
        <authorList>
            <person name="Heijne W.H."/>
            <person name="Fedorova N.D."/>
            <person name="Nierman W.C."/>
            <person name="Vollebregt A.W."/>
            <person name="Zhao Z."/>
            <person name="Wu L."/>
            <person name="Kumar M."/>
            <person name="Stam H."/>
            <person name="van den Berg M.A."/>
            <person name="Pel H.J."/>
        </authorList>
    </citation>
    <scope>NUCLEOTIDE SEQUENCE [LARGE SCALE GENOMIC DNA]</scope>
    <source>
        <strain evidence="3 4">CBS 393.64</strain>
    </source>
</reference>
<dbReference type="InterPro" id="IPR053710">
    <property type="entry name" value="Arylamine_NAT_domain_sf"/>
</dbReference>
<keyword evidence="2 3" id="KW-0808">Transferase</keyword>
<evidence type="ECO:0000256" key="2">
    <source>
        <dbReference type="RuleBase" id="RU003452"/>
    </source>
</evidence>
<dbReference type="InterPro" id="IPR038765">
    <property type="entry name" value="Papain-like_cys_pep_sf"/>
</dbReference>
<dbReference type="PANTHER" id="PTHR11786:SF0">
    <property type="entry name" value="ARYLAMINE N-ACETYLTRANSFERASE 4-RELATED"/>
    <property type="match status" value="1"/>
</dbReference>
<dbReference type="EC" id="2.3.1.5" evidence="3"/>
<keyword evidence="2 3" id="KW-0012">Acyltransferase</keyword>
<organism evidence="3 4">
    <name type="scientific">Rasamsonia emersonii (strain ATCC 16479 / CBS 393.64 / IMI 116815)</name>
    <dbReference type="NCBI Taxonomy" id="1408163"/>
    <lineage>
        <taxon>Eukaryota</taxon>
        <taxon>Fungi</taxon>
        <taxon>Dikarya</taxon>
        <taxon>Ascomycota</taxon>
        <taxon>Pezizomycotina</taxon>
        <taxon>Eurotiomycetes</taxon>
        <taxon>Eurotiomycetidae</taxon>
        <taxon>Eurotiales</taxon>
        <taxon>Trichocomaceae</taxon>
        <taxon>Rasamsonia</taxon>
    </lineage>
</organism>
<accession>A0A0F4YTV7</accession>
<comment type="similarity">
    <text evidence="1 2">Belongs to the arylamine N-acetyltransferase family.</text>
</comment>
<dbReference type="EMBL" id="LASV01000171">
    <property type="protein sequence ID" value="KKA21702.1"/>
    <property type="molecule type" value="Genomic_DNA"/>
</dbReference>
<dbReference type="InterPro" id="IPR001447">
    <property type="entry name" value="Arylamine_N-AcTrfase"/>
</dbReference>
<dbReference type="FunFam" id="3.30.2140.20:FF:000003">
    <property type="entry name" value="Arylamine N-acetyltransferase 1"/>
    <property type="match status" value="1"/>
</dbReference>
<dbReference type="PANTHER" id="PTHR11786">
    <property type="entry name" value="N-HYDROXYARYLAMINE O-ACETYLTRANSFERASE"/>
    <property type="match status" value="1"/>
</dbReference>
<dbReference type="GeneID" id="25316571"/>
<dbReference type="STRING" id="1408163.A0A0F4YTV7"/>
<evidence type="ECO:0000313" key="3">
    <source>
        <dbReference type="EMBL" id="KKA21702.1"/>
    </source>
</evidence>
<name>A0A0F4YTV7_RASE3</name>
<protein>
    <submittedName>
        <fullName evidence="3">Arylamine N-acetyltransferase</fullName>
        <ecNumber evidence="3">2.3.1.5</ecNumber>
    </submittedName>
</protein>
<dbReference type="SUPFAM" id="SSF54001">
    <property type="entry name" value="Cysteine proteinases"/>
    <property type="match status" value="1"/>
</dbReference>